<feature type="domain" description="Mos1 transposase HTH" evidence="1">
    <location>
        <begin position="502"/>
        <end position="549"/>
    </location>
</feature>
<name>A0ABY6JVL4_9ARAC</name>
<dbReference type="InterPro" id="IPR036388">
    <property type="entry name" value="WH-like_DNA-bd_sf"/>
</dbReference>
<dbReference type="Proteomes" id="UP001235939">
    <property type="component" value="Chromosome 01"/>
</dbReference>
<gene>
    <name evidence="2" type="ORF">LAZ67_1000162</name>
</gene>
<dbReference type="Gene3D" id="3.30.420.10">
    <property type="entry name" value="Ribonuclease H-like superfamily/Ribonuclease H"/>
    <property type="match status" value="1"/>
</dbReference>
<reference evidence="2 3" key="1">
    <citation type="submission" date="2022-01" db="EMBL/GenBank/DDBJ databases">
        <title>A chromosomal length assembly of Cordylochernes scorpioides.</title>
        <authorList>
            <person name="Zeh D."/>
            <person name="Zeh J."/>
        </authorList>
    </citation>
    <scope>NUCLEOTIDE SEQUENCE [LARGE SCALE GENOMIC DNA]</scope>
    <source>
        <strain evidence="2">IN4F17</strain>
        <tissue evidence="2">Whole Body</tissue>
    </source>
</reference>
<dbReference type="InterPro" id="IPR041426">
    <property type="entry name" value="Mos1_HTH"/>
</dbReference>
<dbReference type="PANTHER" id="PTHR46060:SF2">
    <property type="entry name" value="HISTONE-LYSINE N-METHYLTRANSFERASE SETMAR"/>
    <property type="match status" value="1"/>
</dbReference>
<proteinExistence type="predicted"/>
<dbReference type="EMBL" id="CP092863">
    <property type="protein sequence ID" value="UYV60160.1"/>
    <property type="molecule type" value="Genomic_DNA"/>
</dbReference>
<dbReference type="Pfam" id="PF01359">
    <property type="entry name" value="Transposase_1"/>
    <property type="match status" value="1"/>
</dbReference>
<accession>A0ABY6JVL4</accession>
<dbReference type="PANTHER" id="PTHR46060">
    <property type="entry name" value="MARINER MOS1 TRANSPOSASE-LIKE PROTEIN"/>
    <property type="match status" value="1"/>
</dbReference>
<dbReference type="InterPro" id="IPR001888">
    <property type="entry name" value="Transposase_1"/>
</dbReference>
<evidence type="ECO:0000259" key="1">
    <source>
        <dbReference type="Pfam" id="PF17906"/>
    </source>
</evidence>
<evidence type="ECO:0000313" key="2">
    <source>
        <dbReference type="EMBL" id="UYV60160.1"/>
    </source>
</evidence>
<dbReference type="Gene3D" id="1.10.10.1450">
    <property type="match status" value="1"/>
</dbReference>
<sequence length="744" mass="87223">MRNDTIDILGIHFENSKTPLKMQTENLRSYLRHSAVIAKQNILTLPLHLKTRFLNANFIPKFTYMINAILPSDSTLNELQKDLDDALYNETTWTTSSINCLPAERGGLGLLHLASQRDLFILKRIQKSINGEKNEKDFLFINKNSTNYYNLFNYDLHSFLSPRRKQTLSSWKNIAPNFHIDFKSLSKNDFLHIVLLKCRLLHGLYMQNPAIFNVRGLRRLKDFLDLNDEIRDINDLFSHATRNIRNDFQRITTFYNETKIMNFKPNNHPSCVHLPITYKSRLFSRFRSSALRQIIISSYFNLKYAEEKTAKWTFDTAPCWHRRINIYDDIAWRLKLRALPYPTRNGKASCTACGGPPDIQHRYTECALTKPFIDNAIKECRNIDPLYRFNPSKFILEGEKIELRRILNRTKYDIYKFFINRRKIESIQSGKHLSKRELQIKYSIKWWRIDVKTGNPIKQYQAVYPPVLPTPTARRRSASPAPAAEVTSSPWKIAISEPKSAHLREVLLFAFNWKKSATEAHRMLEEVYSDHALSKSQCYRWFKKFQSGDFELDNEPHGKPPQKFEDAELQALLDEDSTQMQEKLAKQLQVSQGAVSLRLNSLGMTQTLSRWVPHELSERHEKKSFLHRIVTSDEKWIHFSNPTQQKSWGLPGQFPKQTPRPNRFGKKAMLCIWWDQTGVEYFELLKPGKMVNTSRYEQQMHSLREALNEKRPEWREKHNNLILQHDNAPAHNATVVKNTIKDLG</sequence>
<protein>
    <submittedName>
        <fullName evidence="2">SETMAR</fullName>
    </submittedName>
</protein>
<dbReference type="Gene3D" id="1.10.10.10">
    <property type="entry name" value="Winged helix-like DNA-binding domain superfamily/Winged helix DNA-binding domain"/>
    <property type="match status" value="1"/>
</dbReference>
<organism evidence="2 3">
    <name type="scientific">Cordylochernes scorpioides</name>
    <dbReference type="NCBI Taxonomy" id="51811"/>
    <lineage>
        <taxon>Eukaryota</taxon>
        <taxon>Metazoa</taxon>
        <taxon>Ecdysozoa</taxon>
        <taxon>Arthropoda</taxon>
        <taxon>Chelicerata</taxon>
        <taxon>Arachnida</taxon>
        <taxon>Pseudoscorpiones</taxon>
        <taxon>Cheliferoidea</taxon>
        <taxon>Chernetidae</taxon>
        <taxon>Cordylochernes</taxon>
    </lineage>
</organism>
<dbReference type="Pfam" id="PF17906">
    <property type="entry name" value="HTH_48"/>
    <property type="match status" value="1"/>
</dbReference>
<dbReference type="InterPro" id="IPR036397">
    <property type="entry name" value="RNaseH_sf"/>
</dbReference>
<keyword evidence="3" id="KW-1185">Reference proteome</keyword>
<evidence type="ECO:0000313" key="3">
    <source>
        <dbReference type="Proteomes" id="UP001235939"/>
    </source>
</evidence>
<dbReference type="InterPro" id="IPR052709">
    <property type="entry name" value="Transposase-MT_Hybrid"/>
</dbReference>